<dbReference type="GO" id="GO:0046295">
    <property type="term" value="P:glycolate biosynthetic process"/>
    <property type="evidence" value="ECO:0007669"/>
    <property type="project" value="UniProtKB-UniRule"/>
</dbReference>
<evidence type="ECO:0000256" key="8">
    <source>
        <dbReference type="ARBA" id="ARBA00022723"/>
    </source>
</evidence>
<comment type="subunit">
    <text evidence="5">Homotrimer.</text>
</comment>
<comment type="cofactor">
    <cofactor evidence="2 13">
        <name>Mg(2+)</name>
        <dbReference type="ChEBI" id="CHEBI:18420"/>
    </cofactor>
</comment>
<organism evidence="14 15">
    <name type="scientific">Undibacterium luofuense</name>
    <dbReference type="NCBI Taxonomy" id="2828733"/>
    <lineage>
        <taxon>Bacteria</taxon>
        <taxon>Pseudomonadati</taxon>
        <taxon>Pseudomonadota</taxon>
        <taxon>Betaproteobacteria</taxon>
        <taxon>Burkholderiales</taxon>
        <taxon>Oxalobacteraceae</taxon>
        <taxon>Undibacterium</taxon>
    </lineage>
</organism>
<dbReference type="SFLD" id="SFLDS00003">
    <property type="entry name" value="Haloacid_Dehalogenase"/>
    <property type="match status" value="1"/>
</dbReference>
<evidence type="ECO:0000256" key="5">
    <source>
        <dbReference type="ARBA" id="ARBA00011233"/>
    </source>
</evidence>
<evidence type="ECO:0000256" key="1">
    <source>
        <dbReference type="ARBA" id="ARBA00000830"/>
    </source>
</evidence>
<comment type="similarity">
    <text evidence="4 13">Belongs to the HAD-like hydrolase superfamily. CbbY/CbbZ/Gph/YieH family.</text>
</comment>
<dbReference type="EMBL" id="JAGSPN010000016">
    <property type="protein sequence ID" value="MBR7783883.1"/>
    <property type="molecule type" value="Genomic_DNA"/>
</dbReference>
<sequence>MQKLQPVKALIIDLDGTLADTAPDFVVAINQVRAELDLAPMHSDAVMRMVGKGAEHLILSMLKLEYPEDQANSKHAAVLERYFHHYQLVNGKYAQLFPGVTEGLQALQQQGFRLTCVTNKSLQFAEDLLQLTDIRHHFEFVFGGDSFARKKPDPTPMLETCRALALTPEQVLAIGDSENDARAARAAGCPVLILPYGYNHGEPIQTIESDGIVDSLMVVAELLASVNTQ</sequence>
<dbReference type="AlphaFoldDB" id="A0A941DN09"/>
<evidence type="ECO:0000256" key="4">
    <source>
        <dbReference type="ARBA" id="ARBA00006171"/>
    </source>
</evidence>
<dbReference type="InterPro" id="IPR036412">
    <property type="entry name" value="HAD-like_sf"/>
</dbReference>
<evidence type="ECO:0000256" key="6">
    <source>
        <dbReference type="ARBA" id="ARBA00013078"/>
    </source>
</evidence>
<keyword evidence="11 13" id="KW-0119">Carbohydrate metabolism</keyword>
<comment type="function">
    <text evidence="12 13">Specifically catalyzes the dephosphorylation of 2-phosphoglycolate. Is involved in the dissimilation of the intracellular 2-phosphoglycolate formed during the DNA repair of 3'-phosphoglycolate ends, a major class of DNA lesions induced by oxidative stress.</text>
</comment>
<evidence type="ECO:0000256" key="12">
    <source>
        <dbReference type="ARBA" id="ARBA00059247"/>
    </source>
</evidence>
<keyword evidence="9 13" id="KW-0378">Hydrolase</keyword>
<keyword evidence="7" id="KW-0113">Calvin cycle</keyword>
<dbReference type="NCBIfam" id="TIGR01549">
    <property type="entry name" value="HAD-SF-IA-v1"/>
    <property type="match status" value="1"/>
</dbReference>
<comment type="pathway">
    <text evidence="3 13">Organic acid metabolism; glycolate biosynthesis; glycolate from 2-phosphoglycolate: step 1/1.</text>
</comment>
<dbReference type="Proteomes" id="UP000680067">
    <property type="component" value="Unassembled WGS sequence"/>
</dbReference>
<comment type="caution">
    <text evidence="14">The sequence shown here is derived from an EMBL/GenBank/DDBJ whole genome shotgun (WGS) entry which is preliminary data.</text>
</comment>
<evidence type="ECO:0000256" key="7">
    <source>
        <dbReference type="ARBA" id="ARBA00022567"/>
    </source>
</evidence>
<dbReference type="FunFam" id="3.40.50.1000:FF:000022">
    <property type="entry name" value="Phosphoglycolate phosphatase"/>
    <property type="match status" value="1"/>
</dbReference>
<dbReference type="GO" id="GO:0046872">
    <property type="term" value="F:metal ion binding"/>
    <property type="evidence" value="ECO:0007669"/>
    <property type="project" value="UniProtKB-KW"/>
</dbReference>
<dbReference type="NCBIfam" id="NF009695">
    <property type="entry name" value="PRK13222.1-2"/>
    <property type="match status" value="1"/>
</dbReference>
<dbReference type="EC" id="3.1.3.18" evidence="6 13"/>
<evidence type="ECO:0000256" key="13">
    <source>
        <dbReference type="HAMAP-Rule" id="MF_00495"/>
    </source>
</evidence>
<evidence type="ECO:0000256" key="11">
    <source>
        <dbReference type="ARBA" id="ARBA00023277"/>
    </source>
</evidence>
<gene>
    <name evidence="14" type="ORF">KDM89_17185</name>
</gene>
<evidence type="ECO:0000256" key="2">
    <source>
        <dbReference type="ARBA" id="ARBA00001946"/>
    </source>
</evidence>
<dbReference type="RefSeq" id="WP_212689160.1">
    <property type="nucleotide sequence ID" value="NZ_JAGSPN010000016.1"/>
</dbReference>
<dbReference type="SFLD" id="SFLDG01129">
    <property type="entry name" value="C1.5:_HAD__Beta-PGM__Phosphata"/>
    <property type="match status" value="1"/>
</dbReference>
<reference evidence="14" key="1">
    <citation type="submission" date="2021-04" db="EMBL/GenBank/DDBJ databases">
        <title>novel species isolated from subtropical streams in China.</title>
        <authorList>
            <person name="Lu H."/>
        </authorList>
    </citation>
    <scope>NUCLEOTIDE SEQUENCE</scope>
    <source>
        <strain evidence="14">LFS511W</strain>
    </source>
</reference>
<dbReference type="InterPro" id="IPR006439">
    <property type="entry name" value="HAD-SF_hydro_IA"/>
</dbReference>
<feature type="binding site" evidence="13">
    <location>
        <position position="13"/>
    </location>
    <ligand>
        <name>Mg(2+)</name>
        <dbReference type="ChEBI" id="CHEBI:18420"/>
    </ligand>
</feature>
<dbReference type="PRINTS" id="PR00413">
    <property type="entry name" value="HADHALOGNASE"/>
</dbReference>
<dbReference type="GO" id="GO:0008967">
    <property type="term" value="F:phosphoglycolate phosphatase activity"/>
    <property type="evidence" value="ECO:0007669"/>
    <property type="project" value="UniProtKB-UniRule"/>
</dbReference>
<protein>
    <recommendedName>
        <fullName evidence="6 13">Phosphoglycolate phosphatase</fullName>
        <shortName evidence="13">PGP</shortName>
        <shortName evidence="13">PGPase</shortName>
        <ecNumber evidence="6 13">3.1.3.18</ecNumber>
    </recommendedName>
</protein>
<dbReference type="GO" id="GO:0019253">
    <property type="term" value="P:reductive pentose-phosphate cycle"/>
    <property type="evidence" value="ECO:0007669"/>
    <property type="project" value="UniProtKB-KW"/>
</dbReference>
<evidence type="ECO:0000256" key="10">
    <source>
        <dbReference type="ARBA" id="ARBA00022842"/>
    </source>
</evidence>
<dbReference type="InterPro" id="IPR041492">
    <property type="entry name" value="HAD_2"/>
</dbReference>
<proteinExistence type="inferred from homology"/>
<evidence type="ECO:0000256" key="3">
    <source>
        <dbReference type="ARBA" id="ARBA00004818"/>
    </source>
</evidence>
<dbReference type="SFLD" id="SFLDG01135">
    <property type="entry name" value="C1.5.6:_HAD__Beta-PGM__Phospha"/>
    <property type="match status" value="1"/>
</dbReference>
<keyword evidence="8 13" id="KW-0479">Metal-binding</keyword>
<dbReference type="NCBIfam" id="TIGR01449">
    <property type="entry name" value="PGP_bact"/>
    <property type="match status" value="1"/>
</dbReference>
<dbReference type="Gene3D" id="1.10.150.240">
    <property type="entry name" value="Putative phosphatase, domain 2"/>
    <property type="match status" value="1"/>
</dbReference>
<dbReference type="InterPro" id="IPR023214">
    <property type="entry name" value="HAD_sf"/>
</dbReference>
<dbReference type="GO" id="GO:0006281">
    <property type="term" value="P:DNA repair"/>
    <property type="evidence" value="ECO:0007669"/>
    <property type="project" value="TreeGrafter"/>
</dbReference>
<dbReference type="Pfam" id="PF13419">
    <property type="entry name" value="HAD_2"/>
    <property type="match status" value="1"/>
</dbReference>
<dbReference type="InterPro" id="IPR050155">
    <property type="entry name" value="HAD-like_hydrolase_sf"/>
</dbReference>
<keyword evidence="10 13" id="KW-0460">Magnesium</keyword>
<feature type="binding site" evidence="13">
    <location>
        <position position="176"/>
    </location>
    <ligand>
        <name>Mg(2+)</name>
        <dbReference type="ChEBI" id="CHEBI:18420"/>
    </ligand>
</feature>
<dbReference type="InterPro" id="IPR023198">
    <property type="entry name" value="PGP-like_dom2"/>
</dbReference>
<accession>A0A941DN09</accession>
<dbReference type="GO" id="GO:0005829">
    <property type="term" value="C:cytosol"/>
    <property type="evidence" value="ECO:0007669"/>
    <property type="project" value="TreeGrafter"/>
</dbReference>
<comment type="catalytic activity">
    <reaction evidence="1 13">
        <text>2-phosphoglycolate + H2O = glycolate + phosphate</text>
        <dbReference type="Rhea" id="RHEA:14369"/>
        <dbReference type="ChEBI" id="CHEBI:15377"/>
        <dbReference type="ChEBI" id="CHEBI:29805"/>
        <dbReference type="ChEBI" id="CHEBI:43474"/>
        <dbReference type="ChEBI" id="CHEBI:58033"/>
        <dbReference type="EC" id="3.1.3.18"/>
    </reaction>
</comment>
<dbReference type="HAMAP" id="MF_00495">
    <property type="entry name" value="GPH_hydrolase_bact"/>
    <property type="match status" value="1"/>
</dbReference>
<feature type="binding site" evidence="13">
    <location>
        <position position="15"/>
    </location>
    <ligand>
        <name>Mg(2+)</name>
        <dbReference type="ChEBI" id="CHEBI:18420"/>
    </ligand>
</feature>
<dbReference type="Gene3D" id="3.40.50.1000">
    <property type="entry name" value="HAD superfamily/HAD-like"/>
    <property type="match status" value="1"/>
</dbReference>
<dbReference type="NCBIfam" id="TIGR01509">
    <property type="entry name" value="HAD-SF-IA-v3"/>
    <property type="match status" value="1"/>
</dbReference>
<keyword evidence="15" id="KW-1185">Reference proteome</keyword>
<name>A0A941DN09_9BURK</name>
<evidence type="ECO:0000256" key="9">
    <source>
        <dbReference type="ARBA" id="ARBA00022801"/>
    </source>
</evidence>
<feature type="active site" description="Nucleophile" evidence="13">
    <location>
        <position position="13"/>
    </location>
</feature>
<dbReference type="SUPFAM" id="SSF56784">
    <property type="entry name" value="HAD-like"/>
    <property type="match status" value="1"/>
</dbReference>
<dbReference type="PANTHER" id="PTHR43434:SF1">
    <property type="entry name" value="PHOSPHOGLYCOLATE PHOSPHATASE"/>
    <property type="match status" value="1"/>
</dbReference>
<evidence type="ECO:0000313" key="15">
    <source>
        <dbReference type="Proteomes" id="UP000680067"/>
    </source>
</evidence>
<evidence type="ECO:0000313" key="14">
    <source>
        <dbReference type="EMBL" id="MBR7783883.1"/>
    </source>
</evidence>
<dbReference type="PANTHER" id="PTHR43434">
    <property type="entry name" value="PHOSPHOGLYCOLATE PHOSPHATASE"/>
    <property type="match status" value="1"/>
</dbReference>
<dbReference type="InterPro" id="IPR037512">
    <property type="entry name" value="PGPase_prok"/>
</dbReference>